<dbReference type="CDD" id="cd00303">
    <property type="entry name" value="retropepsin_like"/>
    <property type="match status" value="1"/>
</dbReference>
<dbReference type="AlphaFoldDB" id="A0A9Q1EMZ4"/>
<evidence type="ECO:0000313" key="3">
    <source>
        <dbReference type="Proteomes" id="UP001152622"/>
    </source>
</evidence>
<organism evidence="2 3">
    <name type="scientific">Synaphobranchus kaupii</name>
    <name type="common">Kaup's arrowtooth eel</name>
    <dbReference type="NCBI Taxonomy" id="118154"/>
    <lineage>
        <taxon>Eukaryota</taxon>
        <taxon>Metazoa</taxon>
        <taxon>Chordata</taxon>
        <taxon>Craniata</taxon>
        <taxon>Vertebrata</taxon>
        <taxon>Euteleostomi</taxon>
        <taxon>Actinopterygii</taxon>
        <taxon>Neopterygii</taxon>
        <taxon>Teleostei</taxon>
        <taxon>Anguilliformes</taxon>
        <taxon>Synaphobranchidae</taxon>
        <taxon>Synaphobranchus</taxon>
    </lineage>
</organism>
<proteinExistence type="predicted"/>
<feature type="region of interest" description="Disordered" evidence="1">
    <location>
        <begin position="1"/>
        <end position="30"/>
    </location>
</feature>
<dbReference type="GO" id="GO:0004190">
    <property type="term" value="F:aspartic-type endopeptidase activity"/>
    <property type="evidence" value="ECO:0007669"/>
    <property type="project" value="InterPro"/>
</dbReference>
<dbReference type="OrthoDB" id="8951298at2759"/>
<dbReference type="SUPFAM" id="SSF50630">
    <property type="entry name" value="Acid proteases"/>
    <property type="match status" value="1"/>
</dbReference>
<evidence type="ECO:0000256" key="1">
    <source>
        <dbReference type="SAM" id="MobiDB-lite"/>
    </source>
</evidence>
<dbReference type="GO" id="GO:0006508">
    <property type="term" value="P:proteolysis"/>
    <property type="evidence" value="ECO:0007669"/>
    <property type="project" value="InterPro"/>
</dbReference>
<dbReference type="EMBL" id="JAINUF010000015">
    <property type="protein sequence ID" value="KAJ8341695.1"/>
    <property type="molecule type" value="Genomic_DNA"/>
</dbReference>
<reference evidence="2" key="1">
    <citation type="journal article" date="2023" name="Science">
        <title>Genome structures resolve the early diversification of teleost fishes.</title>
        <authorList>
            <person name="Parey E."/>
            <person name="Louis A."/>
            <person name="Montfort J."/>
            <person name="Bouchez O."/>
            <person name="Roques C."/>
            <person name="Iampietro C."/>
            <person name="Lluch J."/>
            <person name="Castinel A."/>
            <person name="Donnadieu C."/>
            <person name="Desvignes T."/>
            <person name="Floi Bucao C."/>
            <person name="Jouanno E."/>
            <person name="Wen M."/>
            <person name="Mejri S."/>
            <person name="Dirks R."/>
            <person name="Jansen H."/>
            <person name="Henkel C."/>
            <person name="Chen W.J."/>
            <person name="Zahm M."/>
            <person name="Cabau C."/>
            <person name="Klopp C."/>
            <person name="Thompson A.W."/>
            <person name="Robinson-Rechavi M."/>
            <person name="Braasch I."/>
            <person name="Lecointre G."/>
            <person name="Bobe J."/>
            <person name="Postlethwait J.H."/>
            <person name="Berthelot C."/>
            <person name="Roest Crollius H."/>
            <person name="Guiguen Y."/>
        </authorList>
    </citation>
    <scope>NUCLEOTIDE SEQUENCE</scope>
    <source>
        <strain evidence="2">WJC10195</strain>
    </source>
</reference>
<sequence>MWDGTSPAEGDRGTGAVDLRADPQEGEEGQGYDQLALHAFLRALTPERLRDHVSLAQPGSISEALIKTTRAEDTLAIRLGKASGLYLHCRLDGQACRALVDTGATISLVRPGVLHNTGRPQLPGVWTPTATPLTSVTGAKMAMRGKKEMKVSGQEVSHEFWLADIADSCIIGLDLLKRWGACVDVSRASITLGMETVALQSGPTPKPARRARHLATTARPASKLLQLATAPKPPSLTR</sequence>
<comment type="caution">
    <text evidence="2">The sequence shown here is derived from an EMBL/GenBank/DDBJ whole genome shotgun (WGS) entry which is preliminary data.</text>
</comment>
<dbReference type="Gene3D" id="2.40.70.10">
    <property type="entry name" value="Acid Proteases"/>
    <property type="match status" value="1"/>
</dbReference>
<evidence type="ECO:0008006" key="4">
    <source>
        <dbReference type="Google" id="ProtNLM"/>
    </source>
</evidence>
<name>A0A9Q1EMZ4_SYNKA</name>
<dbReference type="InterPro" id="IPR001969">
    <property type="entry name" value="Aspartic_peptidase_AS"/>
</dbReference>
<dbReference type="InterPro" id="IPR021109">
    <property type="entry name" value="Peptidase_aspartic_dom_sf"/>
</dbReference>
<dbReference type="Pfam" id="PF13650">
    <property type="entry name" value="Asp_protease_2"/>
    <property type="match status" value="1"/>
</dbReference>
<feature type="region of interest" description="Disordered" evidence="1">
    <location>
        <begin position="218"/>
        <end position="238"/>
    </location>
</feature>
<accession>A0A9Q1EMZ4</accession>
<gene>
    <name evidence="2" type="ORF">SKAU_G00339860</name>
</gene>
<protein>
    <recommendedName>
        <fullName evidence="4">Peptidase A2 domain-containing protein</fullName>
    </recommendedName>
</protein>
<evidence type="ECO:0000313" key="2">
    <source>
        <dbReference type="EMBL" id="KAJ8341695.1"/>
    </source>
</evidence>
<dbReference type="PROSITE" id="PS00141">
    <property type="entry name" value="ASP_PROTEASE"/>
    <property type="match status" value="1"/>
</dbReference>
<keyword evidence="3" id="KW-1185">Reference proteome</keyword>
<dbReference type="Proteomes" id="UP001152622">
    <property type="component" value="Chromosome 15"/>
</dbReference>